<reference evidence="1 2" key="1">
    <citation type="journal article" date="2005" name="Science">
        <title>Genome sequence of Theileria parva, a bovine pathogen that transforms lymphocytes.</title>
        <authorList>
            <person name="Gardner M.J."/>
            <person name="Bishop R."/>
            <person name="Shah T."/>
            <person name="de Villiers E.P."/>
            <person name="Carlton J.M."/>
            <person name="Hall N."/>
            <person name="Ren Q."/>
            <person name="Paulsen I.T."/>
            <person name="Pain A."/>
            <person name="Berriman M."/>
            <person name="Wilson R.J.M."/>
            <person name="Sato S."/>
            <person name="Ralph S.A."/>
            <person name="Mann D.J."/>
            <person name="Xiong Z."/>
            <person name="Shallom S.J."/>
            <person name="Weidman J."/>
            <person name="Jiang L."/>
            <person name="Lynn J."/>
            <person name="Weaver B."/>
            <person name="Shoaibi A."/>
            <person name="Domingo A.R."/>
            <person name="Wasawo D."/>
            <person name="Crabtree J."/>
            <person name="Wortman J.R."/>
            <person name="Haas B."/>
            <person name="Angiuoli S.V."/>
            <person name="Creasy T.H."/>
            <person name="Lu C."/>
            <person name="Suh B."/>
            <person name="Silva J.C."/>
            <person name="Utterback T.R."/>
            <person name="Feldblyum T.V."/>
            <person name="Pertea M."/>
            <person name="Allen J."/>
            <person name="Nierman W.C."/>
            <person name="Taracha E.L.N."/>
            <person name="Salzberg S.L."/>
            <person name="White O.R."/>
            <person name="Fitzhugh H.A."/>
            <person name="Morzaria S."/>
            <person name="Venter J.C."/>
            <person name="Fraser C.M."/>
            <person name="Nene V."/>
        </authorList>
    </citation>
    <scope>NUCLEOTIDE SEQUENCE [LARGE SCALE GENOMIC DNA]</scope>
    <source>
        <strain evidence="1 2">Muguga</strain>
    </source>
</reference>
<dbReference type="KEGG" id="tpv:TP04_0583"/>
<evidence type="ECO:0000313" key="1">
    <source>
        <dbReference type="EMBL" id="EAN31935.1"/>
    </source>
</evidence>
<proteinExistence type="predicted"/>
<dbReference type="EMBL" id="AAGK01000004">
    <property type="protein sequence ID" value="EAN31935.1"/>
    <property type="molecule type" value="Genomic_DNA"/>
</dbReference>
<protein>
    <submittedName>
        <fullName evidence="1">Uncharacterized protein</fullName>
    </submittedName>
</protein>
<gene>
    <name evidence="1" type="ordered locus">TP04_0583</name>
</gene>
<evidence type="ECO:0000313" key="2">
    <source>
        <dbReference type="Proteomes" id="UP000001949"/>
    </source>
</evidence>
<name>Q4N1Z4_THEPA</name>
<dbReference type="AlphaFoldDB" id="Q4N1Z4"/>
<sequence>MIKIILNRTSSRSDKFHRLKHDDFEAVVDNIWVQIGIANASGVGVEL</sequence>
<dbReference type="InParanoid" id="Q4N1Z4"/>
<dbReference type="Proteomes" id="UP000001949">
    <property type="component" value="Unassembled WGS sequence"/>
</dbReference>
<accession>Q4N1Z4</accession>
<organism evidence="1 2">
    <name type="scientific">Theileria parva</name>
    <name type="common">East coast fever infection agent</name>
    <dbReference type="NCBI Taxonomy" id="5875"/>
    <lineage>
        <taxon>Eukaryota</taxon>
        <taxon>Sar</taxon>
        <taxon>Alveolata</taxon>
        <taxon>Apicomplexa</taxon>
        <taxon>Aconoidasida</taxon>
        <taxon>Piroplasmida</taxon>
        <taxon>Theileriidae</taxon>
        <taxon>Theileria</taxon>
    </lineage>
</organism>
<keyword evidence="2" id="KW-1185">Reference proteome</keyword>
<comment type="caution">
    <text evidence="1">The sequence shown here is derived from an EMBL/GenBank/DDBJ whole genome shotgun (WGS) entry which is preliminary data.</text>
</comment>